<evidence type="ECO:0000256" key="1">
    <source>
        <dbReference type="SAM" id="Phobius"/>
    </source>
</evidence>
<feature type="transmembrane region" description="Helical" evidence="1">
    <location>
        <begin position="273"/>
        <end position="293"/>
    </location>
</feature>
<sequence length="396" mass="42747">MEPQVTNYDATLTPSSTHGFRFKGTGKEYFGIWIVNVLLSIITLGIYSAWAKVRSKRYFYGNTQLAGDHFEYLATPMQILIGRIIAVAALACWSLLNNLQPVVAGVVALIFACFIPVLAVRNLRFDARVSRFRNVCFDFQGSYAGAYKVMFFYPLLGYLAVALVGGAVGMLSYAGANPILAIVLGSIAGLATMVWAYAWVTAALHRYIMNNYWYGNQAFSAEIQQGQFLRIALAAALVFVVLAAVLLAVLGVTGVFSLSSLSSLTTGGAESGAGIYTLMIVCYVAFALVGVIISSYSRARVHNYVLSQTRVADLVLSSRMPVWGFVGLVLTNVLLTVCTLGLAYPWVRVRSVRYVSEALAVQGDLSLQQVHGSAGQGQVAIADELSNAFNIEVGAF</sequence>
<organism evidence="2 3">
    <name type="scientific">Proteobacteria bacterium 228</name>
    <dbReference type="NCBI Taxonomy" id="2083153"/>
    <lineage>
        <taxon>Bacteria</taxon>
        <taxon>Pseudomonadati</taxon>
        <taxon>Pseudomonadota</taxon>
    </lineage>
</organism>
<dbReference type="OrthoDB" id="9765721at2"/>
<feature type="transmembrane region" description="Helical" evidence="1">
    <location>
        <begin position="151"/>
        <end position="173"/>
    </location>
</feature>
<keyword evidence="1" id="KW-0812">Transmembrane</keyword>
<accession>A0A2S5KQ67</accession>
<proteinExistence type="predicted"/>
<dbReference type="AlphaFoldDB" id="A0A2S5KQ67"/>
<dbReference type="InterPro" id="IPR010295">
    <property type="entry name" value="DUF898"/>
</dbReference>
<protein>
    <submittedName>
        <fullName evidence="2">DUF898 domain-containing protein</fullName>
    </submittedName>
</protein>
<feature type="transmembrane region" description="Helical" evidence="1">
    <location>
        <begin position="231"/>
        <end position="253"/>
    </location>
</feature>
<reference evidence="2 3" key="1">
    <citation type="submission" date="2018-02" db="EMBL/GenBank/DDBJ databases">
        <title>novel marine gammaproteobacteria from coastal saline agro ecosystem.</title>
        <authorList>
            <person name="Krishnan R."/>
            <person name="Ramesh Kumar N."/>
        </authorList>
    </citation>
    <scope>NUCLEOTIDE SEQUENCE [LARGE SCALE GENOMIC DNA]</scope>
    <source>
        <strain evidence="2 3">228</strain>
    </source>
</reference>
<feature type="transmembrane region" description="Helical" evidence="1">
    <location>
        <begin position="179"/>
        <end position="200"/>
    </location>
</feature>
<keyword evidence="1" id="KW-1133">Transmembrane helix</keyword>
<dbReference type="EMBL" id="PRLP01000037">
    <property type="protein sequence ID" value="PPC76908.1"/>
    <property type="molecule type" value="Genomic_DNA"/>
</dbReference>
<evidence type="ECO:0000313" key="2">
    <source>
        <dbReference type="EMBL" id="PPC76908.1"/>
    </source>
</evidence>
<dbReference type="Proteomes" id="UP000238196">
    <property type="component" value="Unassembled WGS sequence"/>
</dbReference>
<feature type="transmembrane region" description="Helical" evidence="1">
    <location>
        <begin position="30"/>
        <end position="51"/>
    </location>
</feature>
<feature type="transmembrane region" description="Helical" evidence="1">
    <location>
        <begin position="72"/>
        <end position="96"/>
    </location>
</feature>
<feature type="transmembrane region" description="Helical" evidence="1">
    <location>
        <begin position="102"/>
        <end position="123"/>
    </location>
</feature>
<name>A0A2S5KQ67_9PROT</name>
<gene>
    <name evidence="2" type="ORF">C4K68_12835</name>
</gene>
<keyword evidence="1" id="KW-0472">Membrane</keyword>
<feature type="transmembrane region" description="Helical" evidence="1">
    <location>
        <begin position="322"/>
        <end position="347"/>
    </location>
</feature>
<comment type="caution">
    <text evidence="2">The sequence shown here is derived from an EMBL/GenBank/DDBJ whole genome shotgun (WGS) entry which is preliminary data.</text>
</comment>
<dbReference type="Pfam" id="PF05987">
    <property type="entry name" value="DUF898"/>
    <property type="match status" value="1"/>
</dbReference>
<evidence type="ECO:0000313" key="3">
    <source>
        <dbReference type="Proteomes" id="UP000238196"/>
    </source>
</evidence>